<keyword evidence="2" id="KW-1185">Reference proteome</keyword>
<dbReference type="RefSeq" id="WP_015777483.1">
    <property type="nucleotide sequence ID" value="NC_013171.1"/>
</dbReference>
<dbReference type="HOGENOM" id="CLU_2731144_0_0_9"/>
<accession>C7RGG1</accession>
<dbReference type="KEGG" id="apr:Apre_0525"/>
<organism evidence="1 2">
    <name type="scientific">Anaerococcus prevotii (strain ATCC 9321 / DSM 20548 / JCM 6508 / NCTC 11806 / PC1)</name>
    <name type="common">Peptostreptococcus prevotii</name>
    <name type="synonym">Peptococcus prevotii</name>
    <dbReference type="NCBI Taxonomy" id="525919"/>
    <lineage>
        <taxon>Bacteria</taxon>
        <taxon>Bacillati</taxon>
        <taxon>Bacillota</taxon>
        <taxon>Tissierellia</taxon>
        <taxon>Tissierellales</taxon>
        <taxon>Peptoniphilaceae</taxon>
        <taxon>Anaerococcus</taxon>
    </lineage>
</organism>
<dbReference type="STRING" id="525919.Apre_0525"/>
<sequence>MNLSKKIILASSLFFLTAYSTSKGEVDRETNLVKEEITDQKIEGNFQEEEIIDFNDPDFNIENVDYDSCCK</sequence>
<evidence type="ECO:0000313" key="1">
    <source>
        <dbReference type="EMBL" id="ACV28572.1"/>
    </source>
</evidence>
<name>C7RGG1_ANAPD</name>
<dbReference type="EMBL" id="CP001708">
    <property type="protein sequence ID" value="ACV28572.1"/>
    <property type="molecule type" value="Genomic_DNA"/>
</dbReference>
<protein>
    <submittedName>
        <fullName evidence="1">Uncharacterized protein</fullName>
    </submittedName>
</protein>
<reference evidence="1 2" key="1">
    <citation type="journal article" date="2009" name="Stand. Genomic Sci.">
        <title>Complete genome sequence of Anaerococcus prevotii type strain (PC1).</title>
        <authorList>
            <person name="Labutti K."/>
            <person name="Pukall R."/>
            <person name="Steenblock K."/>
            <person name="Glavina Del Rio T."/>
            <person name="Tice H."/>
            <person name="Copeland A."/>
            <person name="Cheng J.F."/>
            <person name="Lucas S."/>
            <person name="Chen F."/>
            <person name="Nolan M."/>
            <person name="Bruce D."/>
            <person name="Goodwin L."/>
            <person name="Pitluck S."/>
            <person name="Ivanova N."/>
            <person name="Mavromatis K."/>
            <person name="Ovchinnikova G."/>
            <person name="Pati A."/>
            <person name="Chen A."/>
            <person name="Palaniappan K."/>
            <person name="Land M."/>
            <person name="Hauser L."/>
            <person name="Chang Y.J."/>
            <person name="Jeffries C.D."/>
            <person name="Chain P."/>
            <person name="Saunders E."/>
            <person name="Brettin T."/>
            <person name="Detter J.C."/>
            <person name="Han C."/>
            <person name="Goker M."/>
            <person name="Bristow J."/>
            <person name="Eisen J.A."/>
            <person name="Markowitz V."/>
            <person name="Hugenholtz P."/>
            <person name="Kyrpides N.C."/>
            <person name="Klenk H.P."/>
            <person name="Lapidus A."/>
        </authorList>
    </citation>
    <scope>NUCLEOTIDE SEQUENCE [LARGE SCALE GENOMIC DNA]</scope>
    <source>
        <strain evidence="2">ATCC 9321 / DSM 20548 / JCM 6508 / NCTC 11806 / PC1</strain>
    </source>
</reference>
<dbReference type="AlphaFoldDB" id="C7RGG1"/>
<gene>
    <name evidence="1" type="ordered locus">Apre_0525</name>
</gene>
<evidence type="ECO:0000313" key="2">
    <source>
        <dbReference type="Proteomes" id="UP000002294"/>
    </source>
</evidence>
<dbReference type="Proteomes" id="UP000002294">
    <property type="component" value="Chromosome"/>
</dbReference>
<proteinExistence type="predicted"/>